<dbReference type="Gramene" id="HORVU.MOREX.r3.6HG0560680.1">
    <property type="protein sequence ID" value="HORVU.MOREX.r3.6HG0560680.1.CDS1"/>
    <property type="gene ID" value="HORVU.MOREX.r3.6HG0560680"/>
</dbReference>
<dbReference type="GO" id="GO:0005634">
    <property type="term" value="C:nucleus"/>
    <property type="evidence" value="ECO:0007669"/>
    <property type="project" value="UniProtKB-SubCell"/>
</dbReference>
<dbReference type="SUPFAM" id="SSF54171">
    <property type="entry name" value="DNA-binding domain"/>
    <property type="match status" value="1"/>
</dbReference>
<feature type="domain" description="AP2/ERF" evidence="8">
    <location>
        <begin position="43"/>
        <end position="98"/>
    </location>
</feature>
<evidence type="ECO:0000256" key="1">
    <source>
        <dbReference type="ARBA" id="ARBA00004123"/>
    </source>
</evidence>
<dbReference type="GO" id="GO:0003700">
    <property type="term" value="F:DNA-binding transcription factor activity"/>
    <property type="evidence" value="ECO:0007669"/>
    <property type="project" value="InterPro"/>
</dbReference>
<dbReference type="EnsemblPlants" id="HORVU.MOREX.r3.6HG0560680.1">
    <property type="protein sequence ID" value="HORVU.MOREX.r3.6HG0560680.1.CDS1"/>
    <property type="gene ID" value="HORVU.MOREX.r3.6HG0560680"/>
</dbReference>
<comment type="subcellular location">
    <subcellularLocation>
        <location evidence="1">Nucleus</location>
    </subcellularLocation>
</comment>
<evidence type="ECO:0000313" key="10">
    <source>
        <dbReference type="Proteomes" id="UP000011116"/>
    </source>
</evidence>
<name>A0A8I6XZI9_HORVV</name>
<evidence type="ECO:0000256" key="2">
    <source>
        <dbReference type="ARBA" id="ARBA00023015"/>
    </source>
</evidence>
<dbReference type="Gene3D" id="3.30.730.10">
    <property type="entry name" value="AP2/ERF domain"/>
    <property type="match status" value="1"/>
</dbReference>
<evidence type="ECO:0000256" key="7">
    <source>
        <dbReference type="SAM" id="MobiDB-lite"/>
    </source>
</evidence>
<feature type="region of interest" description="Disordered" evidence="7">
    <location>
        <begin position="158"/>
        <end position="216"/>
    </location>
</feature>
<keyword evidence="6" id="KW-0175">Coiled coil</keyword>
<feature type="compositionally biased region" description="Basic and acidic residues" evidence="7">
    <location>
        <begin position="205"/>
        <end position="216"/>
    </location>
</feature>
<evidence type="ECO:0000256" key="4">
    <source>
        <dbReference type="ARBA" id="ARBA00023163"/>
    </source>
</evidence>
<evidence type="ECO:0000256" key="3">
    <source>
        <dbReference type="ARBA" id="ARBA00023125"/>
    </source>
</evidence>
<proteinExistence type="predicted"/>
<protein>
    <recommendedName>
        <fullName evidence="8">AP2/ERF domain-containing protein</fullName>
    </recommendedName>
</protein>
<dbReference type="PROSITE" id="PS51032">
    <property type="entry name" value="AP2_ERF"/>
    <property type="match status" value="1"/>
</dbReference>
<evidence type="ECO:0000313" key="9">
    <source>
        <dbReference type="EnsemblPlants" id="HORVU.MOREX.r3.6HG0560680.1.CDS1"/>
    </source>
</evidence>
<dbReference type="InterPro" id="IPR001471">
    <property type="entry name" value="AP2/ERF_dom"/>
</dbReference>
<keyword evidence="10" id="KW-1185">Reference proteome</keyword>
<reference evidence="9" key="3">
    <citation type="submission" date="2022-01" db="UniProtKB">
        <authorList>
            <consortium name="EnsemblPlants"/>
        </authorList>
    </citation>
    <scope>IDENTIFICATION</scope>
    <source>
        <strain evidence="9">subsp. vulgare</strain>
    </source>
</reference>
<keyword evidence="2" id="KW-0805">Transcription regulation</keyword>
<dbReference type="PANTHER" id="PTHR31194:SF189">
    <property type="entry name" value="AP2_ERF DOMAIN-CONTAINING PROTEIN"/>
    <property type="match status" value="1"/>
</dbReference>
<dbReference type="CDD" id="cd00018">
    <property type="entry name" value="AP2"/>
    <property type="match status" value="1"/>
</dbReference>
<dbReference type="PANTHER" id="PTHR31194">
    <property type="entry name" value="SHN SHINE , DNA BINDING / TRANSCRIPTION FACTOR"/>
    <property type="match status" value="1"/>
</dbReference>
<feature type="compositionally biased region" description="Acidic residues" evidence="7">
    <location>
        <begin position="187"/>
        <end position="204"/>
    </location>
</feature>
<evidence type="ECO:0000256" key="6">
    <source>
        <dbReference type="SAM" id="Coils"/>
    </source>
</evidence>
<feature type="coiled-coil region" evidence="6">
    <location>
        <begin position="117"/>
        <end position="147"/>
    </location>
</feature>
<dbReference type="Proteomes" id="UP000011116">
    <property type="component" value="Chromosome 6H"/>
</dbReference>
<keyword evidence="5" id="KW-0539">Nucleus</keyword>
<dbReference type="GO" id="GO:0003677">
    <property type="term" value="F:DNA binding"/>
    <property type="evidence" value="ECO:0007669"/>
    <property type="project" value="UniProtKB-KW"/>
</dbReference>
<keyword evidence="3" id="KW-0238">DNA-binding</keyword>
<organism evidence="9 10">
    <name type="scientific">Hordeum vulgare subsp. vulgare</name>
    <name type="common">Domesticated barley</name>
    <dbReference type="NCBI Taxonomy" id="112509"/>
    <lineage>
        <taxon>Eukaryota</taxon>
        <taxon>Viridiplantae</taxon>
        <taxon>Streptophyta</taxon>
        <taxon>Embryophyta</taxon>
        <taxon>Tracheophyta</taxon>
        <taxon>Spermatophyta</taxon>
        <taxon>Magnoliopsida</taxon>
        <taxon>Liliopsida</taxon>
        <taxon>Poales</taxon>
        <taxon>Poaceae</taxon>
        <taxon>BOP clade</taxon>
        <taxon>Pooideae</taxon>
        <taxon>Triticodae</taxon>
        <taxon>Triticeae</taxon>
        <taxon>Hordeinae</taxon>
        <taxon>Hordeum</taxon>
    </lineage>
</organism>
<dbReference type="InterPro" id="IPR036955">
    <property type="entry name" value="AP2/ERF_dom_sf"/>
</dbReference>
<sequence>MWSRCNSEGRRFGGYGRGYGACDLLWPRRDGRSHALPVQSGTGFRGVRLRDSGRYAAEITVDHSPMWLGTFPMPELAAHAYDAVAWQYGRPRSEMNFSDVETAEDATTMAPGFRMVCRAMEEENREARRQLRAAEADEEAMEKLRRENPDLVKTEGEFFASRGEKKPKTEANPFTVAGPSAPMINIEDSDESGLSDSDSDEEFDVDWKTLTRESGL</sequence>
<feature type="compositionally biased region" description="Basic and acidic residues" evidence="7">
    <location>
        <begin position="158"/>
        <end position="169"/>
    </location>
</feature>
<dbReference type="SMR" id="A0A8I6XZI9"/>
<dbReference type="InterPro" id="IPR016177">
    <property type="entry name" value="DNA-bd_dom_sf"/>
</dbReference>
<dbReference type="Gramene" id="HORVU.MOREX.r2.6HG0465740.1">
    <property type="protein sequence ID" value="HORVU.MOREX.r2.6HG0465740.1.CDS.1"/>
    <property type="gene ID" value="HORVU.MOREX.r2.6HG0465740"/>
</dbReference>
<reference evidence="9" key="2">
    <citation type="submission" date="2020-10" db="EMBL/GenBank/DDBJ databases">
        <authorList>
            <person name="Scholz U."/>
            <person name="Mascher M."/>
            <person name="Fiebig A."/>
        </authorList>
    </citation>
    <scope>NUCLEOTIDE SEQUENCE [LARGE SCALE GENOMIC DNA]</scope>
    <source>
        <strain evidence="9">cv. Morex</strain>
    </source>
</reference>
<evidence type="ECO:0000259" key="8">
    <source>
        <dbReference type="PROSITE" id="PS51032"/>
    </source>
</evidence>
<dbReference type="SMART" id="SM00380">
    <property type="entry name" value="AP2"/>
    <property type="match status" value="1"/>
</dbReference>
<accession>A0A8I6XZI9</accession>
<keyword evidence="4" id="KW-0804">Transcription</keyword>
<evidence type="ECO:0000256" key="5">
    <source>
        <dbReference type="ARBA" id="ARBA00023242"/>
    </source>
</evidence>
<dbReference type="AlphaFoldDB" id="A0A8I6XZI9"/>
<reference evidence="10" key="1">
    <citation type="journal article" date="2012" name="Nature">
        <title>A physical, genetic and functional sequence assembly of the barley genome.</title>
        <authorList>
            <consortium name="The International Barley Genome Sequencing Consortium"/>
            <person name="Mayer K.F."/>
            <person name="Waugh R."/>
            <person name="Brown J.W."/>
            <person name="Schulman A."/>
            <person name="Langridge P."/>
            <person name="Platzer M."/>
            <person name="Fincher G.B."/>
            <person name="Muehlbauer G.J."/>
            <person name="Sato K."/>
            <person name="Close T.J."/>
            <person name="Wise R.P."/>
            <person name="Stein N."/>
        </authorList>
    </citation>
    <scope>NUCLEOTIDE SEQUENCE [LARGE SCALE GENOMIC DNA]</scope>
    <source>
        <strain evidence="10">cv. Morex</strain>
    </source>
</reference>
<dbReference type="InterPro" id="IPR050913">
    <property type="entry name" value="AP2/ERF_ERF"/>
</dbReference>